<evidence type="ECO:0000313" key="2">
    <source>
        <dbReference type="EMBL" id="KAK6194582.1"/>
    </source>
</evidence>
<protein>
    <submittedName>
        <fullName evidence="2">Uncharacterized protein</fullName>
    </submittedName>
</protein>
<reference evidence="2 3" key="1">
    <citation type="submission" date="2024-01" db="EMBL/GenBank/DDBJ databases">
        <title>The genome of the rayed Mediterranean limpet Patella caerulea (Linnaeus, 1758).</title>
        <authorList>
            <person name="Anh-Thu Weber A."/>
            <person name="Halstead-Nussloch G."/>
        </authorList>
    </citation>
    <scope>NUCLEOTIDE SEQUENCE [LARGE SCALE GENOMIC DNA]</scope>
    <source>
        <strain evidence="2">AATW-2023a</strain>
        <tissue evidence="2">Whole specimen</tissue>
    </source>
</reference>
<dbReference type="Proteomes" id="UP001347796">
    <property type="component" value="Unassembled WGS sequence"/>
</dbReference>
<dbReference type="AlphaFoldDB" id="A0AAN8KJ21"/>
<dbReference type="EMBL" id="JAZGQO010000001">
    <property type="protein sequence ID" value="KAK6194582.1"/>
    <property type="molecule type" value="Genomic_DNA"/>
</dbReference>
<feature type="region of interest" description="Disordered" evidence="1">
    <location>
        <begin position="1"/>
        <end position="70"/>
    </location>
</feature>
<feature type="compositionally biased region" description="Basic and acidic residues" evidence="1">
    <location>
        <begin position="1"/>
        <end position="11"/>
    </location>
</feature>
<feature type="compositionally biased region" description="Polar residues" evidence="1">
    <location>
        <begin position="30"/>
        <end position="44"/>
    </location>
</feature>
<gene>
    <name evidence="2" type="ORF">SNE40_000193</name>
</gene>
<comment type="caution">
    <text evidence="2">The sequence shown here is derived from an EMBL/GenBank/DDBJ whole genome shotgun (WGS) entry which is preliminary data.</text>
</comment>
<name>A0AAN8KJ21_PATCE</name>
<accession>A0AAN8KJ21</accession>
<proteinExistence type="predicted"/>
<evidence type="ECO:0000313" key="3">
    <source>
        <dbReference type="Proteomes" id="UP001347796"/>
    </source>
</evidence>
<evidence type="ECO:0000256" key="1">
    <source>
        <dbReference type="SAM" id="MobiDB-lite"/>
    </source>
</evidence>
<sequence length="198" mass="22047">MADITKADEPITKSSKTVPAGTRYEKNEMFQRNNGKFPNKTTQRGLDKPDKSKSKNSLNNEGRDDSSTVDQTASCMKALLSELKSLNDNISNKFDNLEHKMLGHNVVDCGPTLQSQTTLEKLKNVNPTNELDNSNKDIANVEVNEDLSTLKKSVGLTEEGGSPLEHNLQDIMTSLFDLKIKEDTKVIQRMKDHNKPGN</sequence>
<keyword evidence="3" id="KW-1185">Reference proteome</keyword>
<organism evidence="2 3">
    <name type="scientific">Patella caerulea</name>
    <name type="common">Rayed Mediterranean limpet</name>
    <dbReference type="NCBI Taxonomy" id="87958"/>
    <lineage>
        <taxon>Eukaryota</taxon>
        <taxon>Metazoa</taxon>
        <taxon>Spiralia</taxon>
        <taxon>Lophotrochozoa</taxon>
        <taxon>Mollusca</taxon>
        <taxon>Gastropoda</taxon>
        <taxon>Patellogastropoda</taxon>
        <taxon>Patelloidea</taxon>
        <taxon>Patellidae</taxon>
        <taxon>Patella</taxon>
    </lineage>
</organism>